<dbReference type="EMBL" id="LNYK01000016">
    <property type="protein sequence ID" value="KTD21198.1"/>
    <property type="molecule type" value="Genomic_DNA"/>
</dbReference>
<comment type="function">
    <text evidence="1 12">Required for the export of heme to the periplasm for the biogenesis of c-type cytochromes.</text>
</comment>
<keyword evidence="9 12" id="KW-0201">Cytochrome c-type biogenesis</keyword>
<evidence type="ECO:0000256" key="11">
    <source>
        <dbReference type="ARBA" id="ARBA00023136"/>
    </source>
</evidence>
<keyword evidence="6 12" id="KW-1003">Cell membrane</keyword>
<evidence type="ECO:0000256" key="10">
    <source>
        <dbReference type="ARBA" id="ARBA00022989"/>
    </source>
</evidence>
<keyword evidence="14" id="KW-1185">Reference proteome</keyword>
<evidence type="ECO:0000313" key="14">
    <source>
        <dbReference type="Proteomes" id="UP000054997"/>
    </source>
</evidence>
<keyword evidence="5 12" id="KW-0813">Transport</keyword>
<dbReference type="NCBIfam" id="TIGR03141">
    <property type="entry name" value="cytochro_ccmD"/>
    <property type="match status" value="1"/>
</dbReference>
<evidence type="ECO:0000313" key="13">
    <source>
        <dbReference type="EMBL" id="KTD21198.1"/>
    </source>
</evidence>
<proteinExistence type="inferred from homology"/>
<dbReference type="GO" id="GO:0015886">
    <property type="term" value="P:heme transport"/>
    <property type="evidence" value="ECO:0007669"/>
    <property type="project" value="InterPro"/>
</dbReference>
<name>A0A0W0VMB6_9GAMM</name>
<dbReference type="InterPro" id="IPR007078">
    <property type="entry name" value="Haem_export_protD_CcmD"/>
</dbReference>
<keyword evidence="10 12" id="KW-1133">Transmembrane helix</keyword>
<protein>
    <recommendedName>
        <fullName evidence="4 12">Heme exporter protein D</fullName>
    </recommendedName>
</protein>
<evidence type="ECO:0000256" key="5">
    <source>
        <dbReference type="ARBA" id="ARBA00022448"/>
    </source>
</evidence>
<dbReference type="PATRIC" id="fig|45068.5.peg.1402"/>
<organism evidence="13 14">
    <name type="scientific">Legionella londiniensis</name>
    <dbReference type="NCBI Taxonomy" id="45068"/>
    <lineage>
        <taxon>Bacteria</taxon>
        <taxon>Pseudomonadati</taxon>
        <taxon>Pseudomonadota</taxon>
        <taxon>Gammaproteobacteria</taxon>
        <taxon>Legionellales</taxon>
        <taxon>Legionellaceae</taxon>
        <taxon>Legionella</taxon>
    </lineage>
</organism>
<evidence type="ECO:0000256" key="2">
    <source>
        <dbReference type="ARBA" id="ARBA00004377"/>
    </source>
</evidence>
<dbReference type="STRING" id="45068.Llon_1296"/>
<dbReference type="AlphaFoldDB" id="A0A0W0VMB6"/>
<dbReference type="GO" id="GO:0005886">
    <property type="term" value="C:plasma membrane"/>
    <property type="evidence" value="ECO:0007669"/>
    <property type="project" value="UniProtKB-SubCell"/>
</dbReference>
<sequence>MTQFLQWLSMGGYSIYVWPAYGAVCIVLVMNLLGIKWQRRRILNKLKFWLKRD</sequence>
<comment type="similarity">
    <text evidence="3 12">Belongs to the CcmD/CycX/HelD family.</text>
</comment>
<evidence type="ECO:0000256" key="8">
    <source>
        <dbReference type="ARBA" id="ARBA00022692"/>
    </source>
</evidence>
<evidence type="ECO:0000256" key="12">
    <source>
        <dbReference type="RuleBase" id="RU363101"/>
    </source>
</evidence>
<comment type="subcellular location">
    <subcellularLocation>
        <location evidence="2 12">Cell inner membrane</location>
        <topology evidence="2 12">Single-pass membrane protein</topology>
    </subcellularLocation>
</comment>
<dbReference type="Proteomes" id="UP000054997">
    <property type="component" value="Unassembled WGS sequence"/>
</dbReference>
<evidence type="ECO:0000256" key="9">
    <source>
        <dbReference type="ARBA" id="ARBA00022748"/>
    </source>
</evidence>
<evidence type="ECO:0000256" key="1">
    <source>
        <dbReference type="ARBA" id="ARBA00002442"/>
    </source>
</evidence>
<evidence type="ECO:0000256" key="4">
    <source>
        <dbReference type="ARBA" id="ARBA00016461"/>
    </source>
</evidence>
<evidence type="ECO:0000256" key="7">
    <source>
        <dbReference type="ARBA" id="ARBA00022519"/>
    </source>
</evidence>
<feature type="transmembrane region" description="Helical" evidence="12">
    <location>
        <begin position="15"/>
        <end position="35"/>
    </location>
</feature>
<gene>
    <name evidence="13" type="primary">ccmD</name>
    <name evidence="13" type="ORF">Llon_1296</name>
</gene>
<keyword evidence="11 12" id="KW-0472">Membrane</keyword>
<evidence type="ECO:0000256" key="6">
    <source>
        <dbReference type="ARBA" id="ARBA00022475"/>
    </source>
</evidence>
<accession>A0A0W0VMB6</accession>
<dbReference type="Pfam" id="PF04995">
    <property type="entry name" value="CcmD"/>
    <property type="match status" value="1"/>
</dbReference>
<evidence type="ECO:0000256" key="3">
    <source>
        <dbReference type="ARBA" id="ARBA00008741"/>
    </source>
</evidence>
<comment type="caution">
    <text evidence="13">The sequence shown here is derived from an EMBL/GenBank/DDBJ whole genome shotgun (WGS) entry which is preliminary data.</text>
</comment>
<keyword evidence="7 12" id="KW-0997">Cell inner membrane</keyword>
<reference evidence="13 14" key="1">
    <citation type="submission" date="2015-11" db="EMBL/GenBank/DDBJ databases">
        <title>Genomic analysis of 38 Legionella species identifies large and diverse effector repertoires.</title>
        <authorList>
            <person name="Burstein D."/>
            <person name="Amaro F."/>
            <person name="Zusman T."/>
            <person name="Lifshitz Z."/>
            <person name="Cohen O."/>
            <person name="Gilbert J.A."/>
            <person name="Pupko T."/>
            <person name="Shuman H.A."/>
            <person name="Segal G."/>
        </authorList>
    </citation>
    <scope>NUCLEOTIDE SEQUENCE [LARGE SCALE GENOMIC DNA]</scope>
    <source>
        <strain evidence="13 14">ATCC 49505</strain>
    </source>
</reference>
<dbReference type="GO" id="GO:0017004">
    <property type="term" value="P:cytochrome complex assembly"/>
    <property type="evidence" value="ECO:0007669"/>
    <property type="project" value="UniProtKB-KW"/>
</dbReference>
<keyword evidence="8 12" id="KW-0812">Transmembrane</keyword>